<reference evidence="3" key="1">
    <citation type="submission" date="2019-05" db="EMBL/GenBank/DDBJ databases">
        <authorList>
            <person name="Piombo E."/>
        </authorList>
    </citation>
    <scope>NUCLEOTIDE SEQUENCE</scope>
    <source>
        <strain evidence="3">C2S</strain>
    </source>
</reference>
<name>A0A0J0ADS6_FUSFU</name>
<dbReference type="GO" id="GO:0006508">
    <property type="term" value="P:proteolysis"/>
    <property type="evidence" value="ECO:0007669"/>
    <property type="project" value="InterPro"/>
</dbReference>
<comment type="caution">
    <text evidence="3">The sequence shown here is derived from an EMBL/GenBank/DDBJ whole genome shotgun (WGS) entry which is preliminary data.</text>
</comment>
<dbReference type="InterPro" id="IPR005152">
    <property type="entry name" value="Lipase_secreted"/>
</dbReference>
<dbReference type="Gene3D" id="3.40.50.1820">
    <property type="entry name" value="alpha/beta hydrolase"/>
    <property type="match status" value="2"/>
</dbReference>
<gene>
    <name evidence="3" type="ORF">C2S_11234</name>
</gene>
<dbReference type="GO" id="GO:0016042">
    <property type="term" value="P:lipid catabolic process"/>
    <property type="evidence" value="ECO:0007669"/>
    <property type="project" value="InterPro"/>
</dbReference>
<dbReference type="PANTHER" id="PTHR34853">
    <property type="match status" value="1"/>
</dbReference>
<feature type="chain" id="PRO_5014230127" description="Peptidase S9 prolyl oligopeptidase catalytic domain-containing protein" evidence="1">
    <location>
        <begin position="19"/>
        <end position="471"/>
    </location>
</feature>
<dbReference type="SUPFAM" id="SSF53474">
    <property type="entry name" value="alpha/beta-Hydrolases"/>
    <property type="match status" value="1"/>
</dbReference>
<dbReference type="GO" id="GO:0004806">
    <property type="term" value="F:triacylglycerol lipase activity"/>
    <property type="evidence" value="ECO:0007669"/>
    <property type="project" value="InterPro"/>
</dbReference>
<evidence type="ECO:0000313" key="4">
    <source>
        <dbReference type="Proteomes" id="UP000760494"/>
    </source>
</evidence>
<dbReference type="InterPro" id="IPR001375">
    <property type="entry name" value="Peptidase_S9_cat"/>
</dbReference>
<evidence type="ECO:0000256" key="1">
    <source>
        <dbReference type="SAM" id="SignalP"/>
    </source>
</evidence>
<dbReference type="GO" id="GO:0008236">
    <property type="term" value="F:serine-type peptidase activity"/>
    <property type="evidence" value="ECO:0007669"/>
    <property type="project" value="InterPro"/>
</dbReference>
<dbReference type="PANTHER" id="PTHR34853:SF1">
    <property type="entry name" value="LIPASE 5"/>
    <property type="match status" value="1"/>
</dbReference>
<dbReference type="InterPro" id="IPR029058">
    <property type="entry name" value="AB_hydrolase_fold"/>
</dbReference>
<protein>
    <recommendedName>
        <fullName evidence="2">Peptidase S9 prolyl oligopeptidase catalytic domain-containing protein</fullName>
    </recommendedName>
</protein>
<accession>A0A0J0ADS6</accession>
<dbReference type="OrthoDB" id="5382058at2759"/>
<dbReference type="Pfam" id="PF00326">
    <property type="entry name" value="Peptidase_S9"/>
    <property type="match status" value="1"/>
</dbReference>
<evidence type="ECO:0000313" key="3">
    <source>
        <dbReference type="EMBL" id="VTT78805.1"/>
    </source>
</evidence>
<feature type="domain" description="Peptidase S9 prolyl oligopeptidase catalytic" evidence="2">
    <location>
        <begin position="341"/>
        <end position="426"/>
    </location>
</feature>
<dbReference type="AlphaFoldDB" id="A0A0J0ADS6"/>
<proteinExistence type="predicted"/>
<feature type="signal peptide" evidence="1">
    <location>
        <begin position="1"/>
        <end position="18"/>
    </location>
</feature>
<dbReference type="PIRSF" id="PIRSF029171">
    <property type="entry name" value="Esterase_LipA"/>
    <property type="match status" value="1"/>
</dbReference>
<keyword evidence="1" id="KW-0732">Signal</keyword>
<dbReference type="EMBL" id="CABFJX010000395">
    <property type="protein sequence ID" value="VTT78805.1"/>
    <property type="molecule type" value="Genomic_DNA"/>
</dbReference>
<sequence length="471" mass="51163">MIILARLSILLLASTVKAQKGIGQASNFNISKEVALSYGCNETCQEVLAITNAADLETMGTAFDFDFYETADNFSTSTPGDLLKLAAIDSSSLDVPAGMTTFRFQYTSRDLDGSPVPSTGFIAFPFAKPACGQELPLVAYAHGTIGVYRGCAPSSSPSLFNYDSWSPLIMRGYAIVGTDYAGLGNNFTTHKYTSYAAHANDIYYSVKAAHKAFPGVFTREWMSVGHSQGAGAVWKLSEHPLVQKASSGYLGTVAVSPAAKLYDTVKLVYNSYFPRPGFHQYVVAAEMGPLVYGVMQAFPNYKCPWLGEAMKQRLKLASLGQFCTMAFMGLSFDLSREQLIMSSKNPKEDQTLKKFQAINAPAQGNSASRPLLVIHGWNDTSVIPENTVEAYHAAVAAGNEVHLVRYPGLDHSATLTASAPRWLEFLDDKFAHKRGNGKSTDITVEPFDLAVAKAPLELPLNEQPLLGFLKY</sequence>
<dbReference type="eggNOG" id="ENOG502R6T5">
    <property type="taxonomic scope" value="Eukaryota"/>
</dbReference>
<organism evidence="3 4">
    <name type="scientific">Fusarium fujikuroi</name>
    <name type="common">Bakanae and foot rot disease fungus</name>
    <name type="synonym">Gibberella fujikuroi</name>
    <dbReference type="NCBI Taxonomy" id="5127"/>
    <lineage>
        <taxon>Eukaryota</taxon>
        <taxon>Fungi</taxon>
        <taxon>Dikarya</taxon>
        <taxon>Ascomycota</taxon>
        <taxon>Pezizomycotina</taxon>
        <taxon>Sordariomycetes</taxon>
        <taxon>Hypocreomycetidae</taxon>
        <taxon>Hypocreales</taxon>
        <taxon>Nectriaceae</taxon>
        <taxon>Fusarium</taxon>
        <taxon>Fusarium fujikuroi species complex</taxon>
    </lineage>
</organism>
<evidence type="ECO:0000259" key="2">
    <source>
        <dbReference type="Pfam" id="PF00326"/>
    </source>
</evidence>
<dbReference type="Proteomes" id="UP000760494">
    <property type="component" value="Unassembled WGS sequence"/>
</dbReference>